<evidence type="ECO:0000256" key="1">
    <source>
        <dbReference type="ARBA" id="ARBA00006484"/>
    </source>
</evidence>
<gene>
    <name evidence="4" type="ORF">M3M28_00930</name>
</gene>
<accession>A0ABY4MXA8</accession>
<name>A0ABY4MXA8_9MICO</name>
<dbReference type="SMART" id="SM00822">
    <property type="entry name" value="PKS_KR"/>
    <property type="match status" value="1"/>
</dbReference>
<dbReference type="PANTHER" id="PTHR42760">
    <property type="entry name" value="SHORT-CHAIN DEHYDROGENASES/REDUCTASES FAMILY MEMBER"/>
    <property type="match status" value="1"/>
</dbReference>
<feature type="domain" description="Ketoreductase" evidence="3">
    <location>
        <begin position="23"/>
        <end position="191"/>
    </location>
</feature>
<protein>
    <submittedName>
        <fullName evidence="4">SDR family oxidoreductase</fullName>
    </submittedName>
</protein>
<dbReference type="PRINTS" id="PR00080">
    <property type="entry name" value="SDRFAMILY"/>
</dbReference>
<reference evidence="4" key="1">
    <citation type="submission" date="2022-05" db="EMBL/GenBank/DDBJ databases">
        <title>Complete genome sequence of toluene-degrading Gulosibacter sediminis strain ACHW.36C.</title>
        <authorList>
            <person name="Wai A.C."/>
            <person name="Lai G.K."/>
            <person name="Griffin S.D."/>
            <person name="Leung F.C."/>
        </authorList>
    </citation>
    <scope>NUCLEOTIDE SEQUENCE [LARGE SCALE GENOMIC DNA]</scope>
    <source>
        <strain evidence="4">ACHW.36C</strain>
    </source>
</reference>
<keyword evidence="2" id="KW-0560">Oxidoreductase</keyword>
<organism evidence="4">
    <name type="scientific">Gulosibacter sediminis</name>
    <dbReference type="NCBI Taxonomy" id="1729695"/>
    <lineage>
        <taxon>Bacteria</taxon>
        <taxon>Bacillati</taxon>
        <taxon>Actinomycetota</taxon>
        <taxon>Actinomycetes</taxon>
        <taxon>Micrococcales</taxon>
        <taxon>Microbacteriaceae</taxon>
        <taxon>Gulosibacter</taxon>
    </lineage>
</organism>
<dbReference type="Gene3D" id="3.40.50.720">
    <property type="entry name" value="NAD(P)-binding Rossmann-like Domain"/>
    <property type="match status" value="1"/>
</dbReference>
<comment type="similarity">
    <text evidence="1">Belongs to the short-chain dehydrogenases/reductases (SDR) family.</text>
</comment>
<sequence length="263" mass="27025">MRWTKEQSRTGTRVGGNASLENLNVVVTGAGSGVGLATARLFAARGARVALLGRRAAALQTIEDELAPLASGYVVDIADERAVVETIEQIYSDFGGIDVVVNAAGIAQEAALQQLDGDTWRATIDTNLSGTFYVCREAANYLPHGGAVVNVASDLATMGVAGLVHYSASKAGVVGLTRGLAAELAPRIRVNAVCPGPIDTPMLRAGIEAAADPAAALRTKELSVPLARLASADEVARAIYFLAVDGTFATGATLEFDGGTSVV</sequence>
<evidence type="ECO:0000259" key="3">
    <source>
        <dbReference type="SMART" id="SM00822"/>
    </source>
</evidence>
<dbReference type="CDD" id="cd05233">
    <property type="entry name" value="SDR_c"/>
    <property type="match status" value="1"/>
</dbReference>
<dbReference type="InterPro" id="IPR002347">
    <property type="entry name" value="SDR_fam"/>
</dbReference>
<dbReference type="Pfam" id="PF13561">
    <property type="entry name" value="adh_short_C2"/>
    <property type="match status" value="1"/>
</dbReference>
<dbReference type="EMBL" id="CP097160">
    <property type="protein sequence ID" value="UQN15062.1"/>
    <property type="molecule type" value="Genomic_DNA"/>
</dbReference>
<dbReference type="InterPro" id="IPR036291">
    <property type="entry name" value="NAD(P)-bd_dom_sf"/>
</dbReference>
<dbReference type="PANTHER" id="PTHR42760:SF133">
    <property type="entry name" value="3-OXOACYL-[ACYL-CARRIER-PROTEIN] REDUCTASE"/>
    <property type="match status" value="1"/>
</dbReference>
<evidence type="ECO:0000313" key="4">
    <source>
        <dbReference type="EMBL" id="UQN15062.1"/>
    </source>
</evidence>
<dbReference type="PROSITE" id="PS00061">
    <property type="entry name" value="ADH_SHORT"/>
    <property type="match status" value="1"/>
</dbReference>
<dbReference type="InterPro" id="IPR020904">
    <property type="entry name" value="Sc_DH/Rdtase_CS"/>
</dbReference>
<dbReference type="InterPro" id="IPR057326">
    <property type="entry name" value="KR_dom"/>
</dbReference>
<proteinExistence type="inferred from homology"/>
<dbReference type="SUPFAM" id="SSF51735">
    <property type="entry name" value="NAD(P)-binding Rossmann-fold domains"/>
    <property type="match status" value="1"/>
</dbReference>
<dbReference type="PRINTS" id="PR00081">
    <property type="entry name" value="GDHRDH"/>
</dbReference>
<evidence type="ECO:0000256" key="2">
    <source>
        <dbReference type="ARBA" id="ARBA00023002"/>
    </source>
</evidence>